<protein>
    <submittedName>
        <fullName evidence="3">Uncharacterized protein</fullName>
    </submittedName>
</protein>
<organism evidence="3 4">
    <name type="scientific">Streptomyces albireticuli</name>
    <dbReference type="NCBI Taxonomy" id="1940"/>
    <lineage>
        <taxon>Bacteria</taxon>
        <taxon>Bacillati</taxon>
        <taxon>Actinomycetota</taxon>
        <taxon>Actinomycetes</taxon>
        <taxon>Kitasatosporales</taxon>
        <taxon>Streptomycetaceae</taxon>
        <taxon>Streptomyces</taxon>
    </lineage>
</organism>
<evidence type="ECO:0000313" key="3">
    <source>
        <dbReference type="EMBL" id="PAU44893.1"/>
    </source>
</evidence>
<sequence>MTIVLAATLVAGGVGASVAPAAEAASESRPQARGDQPPFRYADCFRVAKKRGETPAHAKWHCDELVKKGWVRPPQTKRPQSKQTQSKQTQAKPVQSKTSKADHKLKHPKAKAPKN</sequence>
<accession>A0A2A2CXG9</accession>
<feature type="region of interest" description="Disordered" evidence="1">
    <location>
        <begin position="66"/>
        <end position="115"/>
    </location>
</feature>
<keyword evidence="4" id="KW-1185">Reference proteome</keyword>
<gene>
    <name evidence="3" type="ORF">CK936_32435</name>
</gene>
<feature type="region of interest" description="Disordered" evidence="1">
    <location>
        <begin position="15"/>
        <end position="39"/>
    </location>
</feature>
<proteinExistence type="predicted"/>
<evidence type="ECO:0000313" key="4">
    <source>
        <dbReference type="Proteomes" id="UP000218944"/>
    </source>
</evidence>
<feature type="compositionally biased region" description="Low complexity" evidence="1">
    <location>
        <begin position="15"/>
        <end position="28"/>
    </location>
</feature>
<reference evidence="3 4" key="1">
    <citation type="submission" date="2017-08" db="EMBL/GenBank/DDBJ databases">
        <title>Genome sequence of Streptomyces albireticuli NRRL B-1670.</title>
        <authorList>
            <person name="Graham D.E."/>
            <person name="Mahan K.M."/>
            <person name="Klingeman D.M."/>
            <person name="Hettich R.L."/>
            <person name="Parry R.J."/>
            <person name="Spain J.C."/>
        </authorList>
    </citation>
    <scope>NUCLEOTIDE SEQUENCE [LARGE SCALE GENOMIC DNA]</scope>
    <source>
        <strain evidence="3 4">NRRL B-1670</strain>
    </source>
</reference>
<dbReference type="Proteomes" id="UP000218944">
    <property type="component" value="Unassembled WGS sequence"/>
</dbReference>
<dbReference type="AlphaFoldDB" id="A0A2A2CXG9"/>
<evidence type="ECO:0000256" key="2">
    <source>
        <dbReference type="SAM" id="SignalP"/>
    </source>
</evidence>
<keyword evidence="2" id="KW-0732">Signal</keyword>
<feature type="chain" id="PRO_5039024218" evidence="2">
    <location>
        <begin position="22"/>
        <end position="115"/>
    </location>
</feature>
<dbReference type="EMBL" id="NSJV01000606">
    <property type="protein sequence ID" value="PAU44893.1"/>
    <property type="molecule type" value="Genomic_DNA"/>
</dbReference>
<comment type="caution">
    <text evidence="3">The sequence shown here is derived from an EMBL/GenBank/DDBJ whole genome shotgun (WGS) entry which is preliminary data.</text>
</comment>
<feature type="compositionally biased region" description="Basic residues" evidence="1">
    <location>
        <begin position="103"/>
        <end position="115"/>
    </location>
</feature>
<evidence type="ECO:0000256" key="1">
    <source>
        <dbReference type="SAM" id="MobiDB-lite"/>
    </source>
</evidence>
<feature type="signal peptide" evidence="2">
    <location>
        <begin position="1"/>
        <end position="21"/>
    </location>
</feature>
<feature type="compositionally biased region" description="Low complexity" evidence="1">
    <location>
        <begin position="72"/>
        <end position="90"/>
    </location>
</feature>
<name>A0A2A2CXG9_9ACTN</name>